<dbReference type="RefSeq" id="WP_057737657.1">
    <property type="nucleotide sequence ID" value="NZ_AZDQ01000006.1"/>
</dbReference>
<dbReference type="PANTHER" id="PTHR42756:SF1">
    <property type="entry name" value="TRANSCRIPTIONAL REPRESSOR OF EMRAB OPERON"/>
    <property type="match status" value="1"/>
</dbReference>
<dbReference type="InterPro" id="IPR036388">
    <property type="entry name" value="WH-like_DNA-bd_sf"/>
</dbReference>
<dbReference type="InterPro" id="IPR036390">
    <property type="entry name" value="WH_DNA-bd_sf"/>
</dbReference>
<dbReference type="EMBL" id="CP018867">
    <property type="protein sequence ID" value="AUI72488.1"/>
    <property type="molecule type" value="Genomic_DNA"/>
</dbReference>
<dbReference type="KEGG" id="lali:LA20249_09975"/>
<dbReference type="Proteomes" id="UP000234653">
    <property type="component" value="Chromosome"/>
</dbReference>
<keyword evidence="2" id="KW-0238">DNA-binding</keyword>
<dbReference type="SUPFAM" id="SSF46785">
    <property type="entry name" value="Winged helix' DNA-binding domain"/>
    <property type="match status" value="1"/>
</dbReference>
<evidence type="ECO:0000259" key="4">
    <source>
        <dbReference type="PROSITE" id="PS50995"/>
    </source>
</evidence>
<dbReference type="GO" id="GO:0003677">
    <property type="term" value="F:DNA binding"/>
    <property type="evidence" value="ECO:0007669"/>
    <property type="project" value="UniProtKB-KW"/>
</dbReference>
<evidence type="ECO:0000256" key="1">
    <source>
        <dbReference type="ARBA" id="ARBA00023015"/>
    </source>
</evidence>
<dbReference type="STRING" id="1423720.FC67_GL000081"/>
<name>A0A2K9HJD0_9LACO</name>
<keyword evidence="6" id="KW-1185">Reference proteome</keyword>
<dbReference type="Gene3D" id="1.10.10.10">
    <property type="entry name" value="Winged helix-like DNA-binding domain superfamily/Winged helix DNA-binding domain"/>
    <property type="match status" value="1"/>
</dbReference>
<dbReference type="PRINTS" id="PR00598">
    <property type="entry name" value="HTHMARR"/>
</dbReference>
<keyword evidence="3" id="KW-0804">Transcription</keyword>
<keyword evidence="1" id="KW-0805">Transcription regulation</keyword>
<dbReference type="AlphaFoldDB" id="A0A2K9HJD0"/>
<dbReference type="GO" id="GO:0003700">
    <property type="term" value="F:DNA-binding transcription factor activity"/>
    <property type="evidence" value="ECO:0007669"/>
    <property type="project" value="InterPro"/>
</dbReference>
<feature type="domain" description="HTH marR-type" evidence="4">
    <location>
        <begin position="3"/>
        <end position="135"/>
    </location>
</feature>
<dbReference type="OrthoDB" id="9807800at2"/>
<dbReference type="SMART" id="SM00347">
    <property type="entry name" value="HTH_MARR"/>
    <property type="match status" value="1"/>
</dbReference>
<dbReference type="Pfam" id="PF13463">
    <property type="entry name" value="HTH_27"/>
    <property type="match status" value="1"/>
</dbReference>
<proteinExistence type="predicted"/>
<accession>A0A2K9HJD0</accession>
<organism evidence="5 6">
    <name type="scientific">Companilactobacillus alimentarius DSM 20249</name>
    <dbReference type="NCBI Taxonomy" id="1423720"/>
    <lineage>
        <taxon>Bacteria</taxon>
        <taxon>Bacillati</taxon>
        <taxon>Bacillota</taxon>
        <taxon>Bacilli</taxon>
        <taxon>Lactobacillales</taxon>
        <taxon>Lactobacillaceae</taxon>
        <taxon>Companilactobacillus</taxon>
    </lineage>
</organism>
<evidence type="ECO:0000256" key="3">
    <source>
        <dbReference type="ARBA" id="ARBA00023163"/>
    </source>
</evidence>
<evidence type="ECO:0000256" key="2">
    <source>
        <dbReference type="ARBA" id="ARBA00023125"/>
    </source>
</evidence>
<reference evidence="5 6" key="1">
    <citation type="submission" date="2016-12" db="EMBL/GenBank/DDBJ databases">
        <title>The whole genome sequencing and assembly of Lactobacillus alimentarius DSM 20249T strain.</title>
        <authorList>
            <person name="Lee Y.-J."/>
            <person name="Yi H."/>
            <person name="Bahn Y.-S."/>
            <person name="Kim J.F."/>
            <person name="Lee D.-W."/>
        </authorList>
    </citation>
    <scope>NUCLEOTIDE SEQUENCE [LARGE SCALE GENOMIC DNA]</scope>
    <source>
        <strain evidence="5 6">DSM 20249</strain>
    </source>
</reference>
<evidence type="ECO:0000313" key="6">
    <source>
        <dbReference type="Proteomes" id="UP000234653"/>
    </source>
</evidence>
<protein>
    <submittedName>
        <fullName evidence="5">Transcriptional regulator</fullName>
    </submittedName>
</protein>
<gene>
    <name evidence="5" type="ORF">LA20249_09975</name>
</gene>
<evidence type="ECO:0000313" key="5">
    <source>
        <dbReference type="EMBL" id="AUI72488.1"/>
    </source>
</evidence>
<sequence length="139" mass="15488">MNDYPIAKAIITLIASYKNSATKKLRSLGLYPGQDMILLELSKNNNISQNQLVTTLCVDHSTIAKSVNRMSKSGLIETHKSKEDKRITLVSLTPKGRQLASEIQAICLEMENKATAGLSTEEKRLFLEMMAHIIKNINN</sequence>
<dbReference type="PANTHER" id="PTHR42756">
    <property type="entry name" value="TRANSCRIPTIONAL REGULATOR, MARR"/>
    <property type="match status" value="1"/>
</dbReference>
<dbReference type="PROSITE" id="PS50995">
    <property type="entry name" value="HTH_MARR_2"/>
    <property type="match status" value="1"/>
</dbReference>
<dbReference type="InterPro" id="IPR000835">
    <property type="entry name" value="HTH_MarR-typ"/>
</dbReference>